<evidence type="ECO:0000256" key="3">
    <source>
        <dbReference type="ARBA" id="ARBA00009292"/>
    </source>
</evidence>
<keyword evidence="7 14" id="KW-0479">Metal-binding</keyword>
<gene>
    <name evidence="16" type="ORF">DI603_10090</name>
</gene>
<dbReference type="PANTHER" id="PTHR42958">
    <property type="entry name" value="HYDROGENASE-2 LARGE CHAIN"/>
    <property type="match status" value="1"/>
</dbReference>
<evidence type="ECO:0000256" key="15">
    <source>
        <dbReference type="RuleBase" id="RU003896"/>
    </source>
</evidence>
<keyword evidence="6 14" id="KW-0533">Nickel</keyword>
<protein>
    <recommendedName>
        <fullName evidence="10">Uptake hydrogenase large subunit</fullName>
        <ecNumber evidence="5">1.12.99.6</ecNumber>
    </recommendedName>
    <alternativeName>
        <fullName evidence="12">Hydrogenlyase</fullName>
    </alternativeName>
    <alternativeName>
        <fullName evidence="11">Membrane-bound hydrogenase large subunit</fullName>
    </alternativeName>
</protein>
<name>A0A2W5DKG7_9BURK</name>
<evidence type="ECO:0000313" key="17">
    <source>
        <dbReference type="Proteomes" id="UP000249633"/>
    </source>
</evidence>
<evidence type="ECO:0000256" key="4">
    <source>
        <dbReference type="ARBA" id="ARBA00011771"/>
    </source>
</evidence>
<evidence type="ECO:0000256" key="6">
    <source>
        <dbReference type="ARBA" id="ARBA00022596"/>
    </source>
</evidence>
<comment type="subunit">
    <text evidence="4">Heterodimer of a large and a small subunit.</text>
</comment>
<proteinExistence type="inferred from homology"/>
<comment type="function">
    <text evidence="9">This enzyme recycles the H(2) produced by nitrogenase to increase the production of ATP and to protect nitrogenase against inhibition or damage by O(2) under carbon- or phosphate-limited conditions.</text>
</comment>
<dbReference type="InterPro" id="IPR001501">
    <property type="entry name" value="Ni-dep_hyd_lsu"/>
</dbReference>
<dbReference type="Proteomes" id="UP000249633">
    <property type="component" value="Unassembled WGS sequence"/>
</dbReference>
<feature type="binding site" evidence="14">
    <location>
        <position position="598"/>
    </location>
    <ligand>
        <name>Ni(2+)</name>
        <dbReference type="ChEBI" id="CHEBI:49786"/>
    </ligand>
</feature>
<comment type="cofactor">
    <cofactor evidence="1 14">
        <name>Ni(2+)</name>
        <dbReference type="ChEBI" id="CHEBI:49786"/>
    </cofactor>
</comment>
<feature type="binding site" evidence="14">
    <location>
        <position position="56"/>
    </location>
    <ligand>
        <name>Mg(2+)</name>
        <dbReference type="ChEBI" id="CHEBI:18420"/>
    </ligand>
</feature>
<dbReference type="FunFam" id="1.10.645.10:FF:000002">
    <property type="entry name" value="Hydrogenase 2 large subunit"/>
    <property type="match status" value="1"/>
</dbReference>
<dbReference type="InterPro" id="IPR050867">
    <property type="entry name" value="NiFe/NiFeSe_hydrgnase_LSU"/>
</dbReference>
<dbReference type="GO" id="GO:0033748">
    <property type="term" value="F:hydrogenase (acceptor) activity"/>
    <property type="evidence" value="ECO:0007669"/>
    <property type="project" value="UniProtKB-EC"/>
</dbReference>
<dbReference type="GO" id="GO:0005886">
    <property type="term" value="C:plasma membrane"/>
    <property type="evidence" value="ECO:0007669"/>
    <property type="project" value="UniProtKB-SubCell"/>
</dbReference>
<accession>A0A2W5DKG7</accession>
<dbReference type="SUPFAM" id="SSF56762">
    <property type="entry name" value="HydB/Nqo4-like"/>
    <property type="match status" value="1"/>
</dbReference>
<comment type="cofactor">
    <cofactor evidence="14">
        <name>Fe cation</name>
        <dbReference type="ChEBI" id="CHEBI:24875"/>
    </cofactor>
</comment>
<comment type="similarity">
    <text evidence="3 15">Belongs to the [NiFe]/[NiFeSe] hydrogenase large subunit family.</text>
</comment>
<keyword evidence="14" id="KW-0460">Magnesium</keyword>
<feature type="binding site" evidence="14">
    <location>
        <position position="75"/>
    </location>
    <ligand>
        <name>Ni(2+)</name>
        <dbReference type="ChEBI" id="CHEBI:49786"/>
    </ligand>
</feature>
<dbReference type="GO" id="GO:0008901">
    <property type="term" value="F:ferredoxin hydrogenase activity"/>
    <property type="evidence" value="ECO:0007669"/>
    <property type="project" value="InterPro"/>
</dbReference>
<dbReference type="AlphaFoldDB" id="A0A2W5DKG7"/>
<evidence type="ECO:0000256" key="1">
    <source>
        <dbReference type="ARBA" id="ARBA00001967"/>
    </source>
</evidence>
<evidence type="ECO:0000256" key="14">
    <source>
        <dbReference type="PIRSR" id="PIRSR601501-1"/>
    </source>
</evidence>
<reference evidence="16 17" key="1">
    <citation type="submission" date="2017-08" db="EMBL/GenBank/DDBJ databases">
        <title>Infants hospitalized years apart are colonized by the same room-sourced microbial strains.</title>
        <authorList>
            <person name="Brooks B."/>
            <person name="Olm M.R."/>
            <person name="Firek B.A."/>
            <person name="Baker R."/>
            <person name="Thomas B.C."/>
            <person name="Morowitz M.J."/>
            <person name="Banfield J.F."/>
        </authorList>
    </citation>
    <scope>NUCLEOTIDE SEQUENCE [LARGE SCALE GENOMIC DNA]</scope>
    <source>
        <strain evidence="16">S2_012_000_R2_81</strain>
    </source>
</reference>
<keyword evidence="14" id="KW-0408">Iron</keyword>
<feature type="binding site" evidence="14">
    <location>
        <position position="604"/>
    </location>
    <ligand>
        <name>Mg(2+)</name>
        <dbReference type="ChEBI" id="CHEBI:18420"/>
    </ligand>
</feature>
<sequence length="619" mass="68898">MGVIETQGFRLDNTGRRVVVDPVTRIEGHMRCEVNLDSNNVIRNAVSTGTMWRGLEVILKGRDPRDAWAFVERICGVCTGCHALTSVRAVEDALGIRIPLNAHLIREIMAKTLQVHDHAVHFYHLHALDWVDVVSALKADPRKTSELQQLVSPSHPLSSAGYFRDIQTRLKKFVEAGQLGPFMNGYWGSKAYVLPPEANLMAVTHYLEALDLQKEWVKVHTIFGGKNPHPNYLVGGVPCAINIDGNGAAGAPINMERLNFVQARIQEMIEFNRNVYIPDVLAIGTLYKQAGWLYGGGLSATNVADYGTYDKVPYDHSTHQLPGGVILNGNWDEILPIDPRDPEQVQEFVTHSWYKYADETKGLHPWDGVTEAHYQPEGPNFKGTRTRIEQLDESAKYSWIKSPRWRGHAVEVGPLSRYILGYAHATQGNKWCQRVKQQVDEAAEAINHGIPKALGLPETQFTPKQLLPTTIGRTLARALESQYCSEMMMADFNQLVANIKAGDTATANVEKWDPSTWPKEAKGVGTVAAPRGMLGHWIRIKDGKIENYQCVVPTTWNGSPRDAKGQIGAFEASLLNTPMVNAEQPVEILRTLHSFDPCLACSTHVMSPDGQELSRVQVR</sequence>
<comment type="catalytic activity">
    <reaction evidence="13">
        <text>H2 + A = AH2</text>
        <dbReference type="Rhea" id="RHEA:12116"/>
        <dbReference type="ChEBI" id="CHEBI:13193"/>
        <dbReference type="ChEBI" id="CHEBI:17499"/>
        <dbReference type="ChEBI" id="CHEBI:18276"/>
        <dbReference type="EC" id="1.12.99.6"/>
    </reaction>
</comment>
<evidence type="ECO:0000256" key="2">
    <source>
        <dbReference type="ARBA" id="ARBA00004202"/>
    </source>
</evidence>
<feature type="binding site" evidence="14">
    <location>
        <position position="78"/>
    </location>
    <ligand>
        <name>Ni(2+)</name>
        <dbReference type="ChEBI" id="CHEBI:49786"/>
    </ligand>
</feature>
<keyword evidence="8 15" id="KW-0560">Oxidoreductase</keyword>
<dbReference type="GO" id="GO:0016151">
    <property type="term" value="F:nickel cation binding"/>
    <property type="evidence" value="ECO:0007669"/>
    <property type="project" value="InterPro"/>
</dbReference>
<dbReference type="InterPro" id="IPR029014">
    <property type="entry name" value="NiFe-Hase_large"/>
</dbReference>
<dbReference type="EMBL" id="QFOD01000008">
    <property type="protein sequence ID" value="PZP32375.1"/>
    <property type="molecule type" value="Genomic_DNA"/>
</dbReference>
<dbReference type="PROSITE" id="PS00508">
    <property type="entry name" value="NI_HGENASE_L_2"/>
    <property type="match status" value="1"/>
</dbReference>
<evidence type="ECO:0000256" key="10">
    <source>
        <dbReference type="ARBA" id="ARBA00040803"/>
    </source>
</evidence>
<dbReference type="EC" id="1.12.99.6" evidence="5"/>
<dbReference type="PANTHER" id="PTHR42958:SF2">
    <property type="entry name" value="UPTAKE HYDROGENASE LARGE SUBUNIT"/>
    <property type="match status" value="1"/>
</dbReference>
<evidence type="ECO:0000256" key="12">
    <source>
        <dbReference type="ARBA" id="ARBA00042683"/>
    </source>
</evidence>
<dbReference type="PROSITE" id="PS00507">
    <property type="entry name" value="NI_HGENASE_L_1"/>
    <property type="match status" value="1"/>
</dbReference>
<feature type="binding site" evidence="14">
    <location>
        <position position="601"/>
    </location>
    <ligand>
        <name>Fe cation</name>
        <dbReference type="ChEBI" id="CHEBI:24875"/>
    </ligand>
</feature>
<evidence type="ECO:0000256" key="8">
    <source>
        <dbReference type="ARBA" id="ARBA00023002"/>
    </source>
</evidence>
<feature type="binding site" evidence="14">
    <location>
        <position position="78"/>
    </location>
    <ligand>
        <name>Fe cation</name>
        <dbReference type="ChEBI" id="CHEBI:24875"/>
    </ligand>
</feature>
<comment type="caution">
    <text evidence="16">The sequence shown here is derived from an EMBL/GenBank/DDBJ whole genome shotgun (WGS) entry which is preliminary data.</text>
</comment>
<evidence type="ECO:0000313" key="16">
    <source>
        <dbReference type="EMBL" id="PZP32375.1"/>
    </source>
</evidence>
<organism evidence="16 17">
    <name type="scientific">Roseateles depolymerans</name>
    <dbReference type="NCBI Taxonomy" id="76731"/>
    <lineage>
        <taxon>Bacteria</taxon>
        <taxon>Pseudomonadati</taxon>
        <taxon>Pseudomonadota</taxon>
        <taxon>Betaproteobacteria</taxon>
        <taxon>Burkholderiales</taxon>
        <taxon>Sphaerotilaceae</taxon>
        <taxon>Roseateles</taxon>
    </lineage>
</organism>
<evidence type="ECO:0000256" key="9">
    <source>
        <dbReference type="ARBA" id="ARBA00037655"/>
    </source>
</evidence>
<evidence type="ECO:0000256" key="5">
    <source>
        <dbReference type="ARBA" id="ARBA00012082"/>
    </source>
</evidence>
<evidence type="ECO:0000256" key="11">
    <source>
        <dbReference type="ARBA" id="ARBA00041237"/>
    </source>
</evidence>
<dbReference type="InterPro" id="IPR018194">
    <property type="entry name" value="Ni-dep_hyd_lsu_Ni_BS"/>
</dbReference>
<comment type="subcellular location">
    <subcellularLocation>
        <location evidence="2">Cell membrane</location>
        <topology evidence="2">Peripheral membrane protein</topology>
    </subcellularLocation>
</comment>
<evidence type="ECO:0000256" key="13">
    <source>
        <dbReference type="ARBA" id="ARBA00048757"/>
    </source>
</evidence>
<dbReference type="Gene3D" id="1.10.645.10">
    <property type="entry name" value="Cytochrome-c3 Hydrogenase, chain B"/>
    <property type="match status" value="1"/>
</dbReference>
<dbReference type="Pfam" id="PF00374">
    <property type="entry name" value="NiFeSe_Hases"/>
    <property type="match status" value="1"/>
</dbReference>
<evidence type="ECO:0000256" key="7">
    <source>
        <dbReference type="ARBA" id="ARBA00022723"/>
    </source>
</evidence>